<dbReference type="Gene3D" id="6.10.250.3150">
    <property type="match status" value="1"/>
</dbReference>
<dbReference type="InterPro" id="IPR023346">
    <property type="entry name" value="Lysozyme-like_dom_sf"/>
</dbReference>
<dbReference type="InterPro" id="IPR031304">
    <property type="entry name" value="SLT_2"/>
</dbReference>
<evidence type="ECO:0000259" key="2">
    <source>
        <dbReference type="Pfam" id="PF13406"/>
    </source>
</evidence>
<dbReference type="Pfam" id="PF13406">
    <property type="entry name" value="SLT_2"/>
    <property type="match status" value="1"/>
</dbReference>
<feature type="domain" description="Transglycosylase SLT" evidence="2">
    <location>
        <begin position="277"/>
        <end position="417"/>
    </location>
</feature>
<keyword evidence="1" id="KW-0175">Coiled coil</keyword>
<evidence type="ECO:0000313" key="3">
    <source>
        <dbReference type="EMBL" id="OHA65488.1"/>
    </source>
</evidence>
<dbReference type="EMBL" id="MHTV01000044">
    <property type="protein sequence ID" value="OHA65488.1"/>
    <property type="molecule type" value="Genomic_DNA"/>
</dbReference>
<reference evidence="3 4" key="1">
    <citation type="journal article" date="2016" name="Nat. Commun.">
        <title>Thousands of microbial genomes shed light on interconnected biogeochemical processes in an aquifer system.</title>
        <authorList>
            <person name="Anantharaman K."/>
            <person name="Brown C.T."/>
            <person name="Hug L.A."/>
            <person name="Sharon I."/>
            <person name="Castelle C.J."/>
            <person name="Probst A.J."/>
            <person name="Thomas B.C."/>
            <person name="Singh A."/>
            <person name="Wilkins M.J."/>
            <person name="Karaoz U."/>
            <person name="Brodie E.L."/>
            <person name="Williams K.H."/>
            <person name="Hubbard S.S."/>
            <person name="Banfield J.F."/>
        </authorList>
    </citation>
    <scope>NUCLEOTIDE SEQUENCE [LARGE SCALE GENOMIC DNA]</scope>
</reference>
<comment type="caution">
    <text evidence="3">The sequence shown here is derived from an EMBL/GenBank/DDBJ whole genome shotgun (WGS) entry which is preliminary data.</text>
</comment>
<accession>A0A1G2QYQ4</accession>
<evidence type="ECO:0000256" key="1">
    <source>
        <dbReference type="SAM" id="Coils"/>
    </source>
</evidence>
<organism evidence="3 4">
    <name type="scientific">Candidatus Wildermuthbacteria bacterium RIFCSPHIGHO2_02_FULL_45_25</name>
    <dbReference type="NCBI Taxonomy" id="1802450"/>
    <lineage>
        <taxon>Bacteria</taxon>
        <taxon>Candidatus Wildermuthiibacteriota</taxon>
    </lineage>
</organism>
<dbReference type="AlphaFoldDB" id="A0A1G2QYQ4"/>
<sequence length="465" mass="51197">MLVRHAISWILMKITKRILAIPLIVLLLGALAFSSMPVLLFAQSSPSQEKAALEKELQELETQIKQIENDITKTRQEKDSLKNNISILRSKISKLDLQIKQSTAIIGDLRSQIADTSASIDQTTKDIERMKDQIAQMLQRLYREDQKSAVEIMLSSDELSDFFADVSALQALNARVVDLLKNLQDLHESLGVQKGALEEEKSGEEHFVRIQTLQKQESQNIKSETEQLLNATEGKEAQYKQILADKQKRAKEIRTRIFELVGVPDAPTFGEALVIAQTVSGQTSVRPALLLAVLTQESNLGKNVGQCYLRNTSTGDGVTVRGVPVKAVMKPSRDVGPFLEITKALGRDPYNTPVSCPIPSVGGYGGAMGPAQFIPSTWAGYESKIETIIGKPGDPWNIRDAFLASALYLRDAGAAKGTRDAEWCAAMIYFSGRCGSSYSFYGNSVLAIADRYEKDIETLKEANGN</sequence>
<dbReference type="Proteomes" id="UP000178092">
    <property type="component" value="Unassembled WGS sequence"/>
</dbReference>
<evidence type="ECO:0000313" key="4">
    <source>
        <dbReference type="Proteomes" id="UP000178092"/>
    </source>
</evidence>
<proteinExistence type="predicted"/>
<dbReference type="Gene3D" id="1.10.530.10">
    <property type="match status" value="1"/>
</dbReference>
<name>A0A1G2QYQ4_9BACT</name>
<gene>
    <name evidence="3" type="ORF">A3C04_02730</name>
</gene>
<feature type="coiled-coil region" evidence="1">
    <location>
        <begin position="50"/>
        <end position="200"/>
    </location>
</feature>
<dbReference type="SUPFAM" id="SSF53955">
    <property type="entry name" value="Lysozyme-like"/>
    <property type="match status" value="1"/>
</dbReference>
<protein>
    <recommendedName>
        <fullName evidence="2">Transglycosylase SLT domain-containing protein</fullName>
    </recommendedName>
</protein>